<evidence type="ECO:0000256" key="4">
    <source>
        <dbReference type="PROSITE-ProRule" id="PRU00335"/>
    </source>
</evidence>
<evidence type="ECO:0000313" key="8">
    <source>
        <dbReference type="Proteomes" id="UP000714380"/>
    </source>
</evidence>
<reference evidence="7 8" key="1">
    <citation type="submission" date="2020-12" db="EMBL/GenBank/DDBJ databases">
        <title>Novel Thalassolituus-related marine hydrocarbonoclastic bacteria mediated algae-derived hydrocarbons mineralization in twilight zone of the northern South China Sea.</title>
        <authorList>
            <person name="Dong C."/>
        </authorList>
    </citation>
    <scope>NUCLEOTIDE SEQUENCE [LARGE SCALE GENOMIC DNA]</scope>
    <source>
        <strain evidence="7 8">IMCC1826</strain>
    </source>
</reference>
<evidence type="ECO:0000256" key="1">
    <source>
        <dbReference type="ARBA" id="ARBA00023015"/>
    </source>
</evidence>
<feature type="DNA-binding region" description="H-T-H motif" evidence="4">
    <location>
        <begin position="58"/>
        <end position="77"/>
    </location>
</feature>
<dbReference type="EMBL" id="JAEDAH010000041">
    <property type="protein sequence ID" value="MCA6063498.1"/>
    <property type="molecule type" value="Genomic_DNA"/>
</dbReference>
<feature type="compositionally biased region" description="Polar residues" evidence="5">
    <location>
        <begin position="1"/>
        <end position="14"/>
    </location>
</feature>
<dbReference type="InterPro" id="IPR050109">
    <property type="entry name" value="HTH-type_TetR-like_transc_reg"/>
</dbReference>
<organism evidence="7 8">
    <name type="scientific">Thalassolituus marinus</name>
    <dbReference type="NCBI Taxonomy" id="671053"/>
    <lineage>
        <taxon>Bacteria</taxon>
        <taxon>Pseudomonadati</taxon>
        <taxon>Pseudomonadota</taxon>
        <taxon>Gammaproteobacteria</taxon>
        <taxon>Oceanospirillales</taxon>
        <taxon>Oceanospirillaceae</taxon>
        <taxon>Thalassolituus</taxon>
    </lineage>
</organism>
<keyword evidence="8" id="KW-1185">Reference proteome</keyword>
<feature type="domain" description="HTH tetR-type" evidence="6">
    <location>
        <begin position="35"/>
        <end position="95"/>
    </location>
</feature>
<evidence type="ECO:0000256" key="3">
    <source>
        <dbReference type="ARBA" id="ARBA00023163"/>
    </source>
</evidence>
<keyword evidence="3" id="KW-0804">Transcription</keyword>
<keyword evidence="1" id="KW-0805">Transcription regulation</keyword>
<protein>
    <submittedName>
        <fullName evidence="7">TetR/AcrR family transcriptional regulator</fullName>
    </submittedName>
</protein>
<comment type="caution">
    <text evidence="7">The sequence shown here is derived from an EMBL/GenBank/DDBJ whole genome shotgun (WGS) entry which is preliminary data.</text>
</comment>
<dbReference type="Pfam" id="PF00440">
    <property type="entry name" value="TetR_N"/>
    <property type="match status" value="1"/>
</dbReference>
<dbReference type="PANTHER" id="PTHR30055">
    <property type="entry name" value="HTH-TYPE TRANSCRIPTIONAL REGULATOR RUTR"/>
    <property type="match status" value="1"/>
</dbReference>
<sequence length="223" mass="25596">MRVATTLNTGTESTVENRKVQDLAPRSAPVQGRSRERTRLILDVTSELLEKVGFDDLTTVLIAKGVGISVGSLYHYYPNKHAILHALGLRWLEEIEQALGTIAGWSVESMDSDELLDKMLTTHLAVYRKQRAVLTLVQAMFAVPELRELDTRHDDMVIGHMAEIFRRMGIQRHPKERERLGRFYLEMTHAAFLVIVNQNGQRARRTLDDLRMVMSTWLQHHLQ</sequence>
<dbReference type="Proteomes" id="UP000714380">
    <property type="component" value="Unassembled WGS sequence"/>
</dbReference>
<dbReference type="InterPro" id="IPR001647">
    <property type="entry name" value="HTH_TetR"/>
</dbReference>
<evidence type="ECO:0000313" key="7">
    <source>
        <dbReference type="EMBL" id="MCA6063498.1"/>
    </source>
</evidence>
<evidence type="ECO:0000256" key="2">
    <source>
        <dbReference type="ARBA" id="ARBA00023125"/>
    </source>
</evidence>
<gene>
    <name evidence="7" type="ORF">I9W95_07745</name>
</gene>
<dbReference type="PRINTS" id="PR00455">
    <property type="entry name" value="HTHTETR"/>
</dbReference>
<dbReference type="Gene3D" id="1.10.357.10">
    <property type="entry name" value="Tetracycline Repressor, domain 2"/>
    <property type="match status" value="1"/>
</dbReference>
<feature type="region of interest" description="Disordered" evidence="5">
    <location>
        <begin position="1"/>
        <end position="31"/>
    </location>
</feature>
<keyword evidence="2 4" id="KW-0238">DNA-binding</keyword>
<evidence type="ECO:0000259" key="6">
    <source>
        <dbReference type="PROSITE" id="PS50977"/>
    </source>
</evidence>
<dbReference type="Pfam" id="PF17918">
    <property type="entry name" value="TetR_C_15"/>
    <property type="match status" value="1"/>
</dbReference>
<dbReference type="PROSITE" id="PS50977">
    <property type="entry name" value="HTH_TETR_2"/>
    <property type="match status" value="1"/>
</dbReference>
<dbReference type="InterPro" id="IPR009057">
    <property type="entry name" value="Homeodomain-like_sf"/>
</dbReference>
<evidence type="ECO:0000256" key="5">
    <source>
        <dbReference type="SAM" id="MobiDB-lite"/>
    </source>
</evidence>
<proteinExistence type="predicted"/>
<dbReference type="SUPFAM" id="SSF46689">
    <property type="entry name" value="Homeodomain-like"/>
    <property type="match status" value="1"/>
</dbReference>
<accession>A0ABS7ZQP8</accession>
<dbReference type="PANTHER" id="PTHR30055:SF234">
    <property type="entry name" value="HTH-TYPE TRANSCRIPTIONAL REGULATOR BETI"/>
    <property type="match status" value="1"/>
</dbReference>
<dbReference type="InterPro" id="IPR041669">
    <property type="entry name" value="TetR_C_15"/>
</dbReference>
<name>A0ABS7ZQP8_9GAMM</name>